<feature type="compositionally biased region" description="Acidic residues" evidence="1">
    <location>
        <begin position="18"/>
        <end position="33"/>
    </location>
</feature>
<protein>
    <submittedName>
        <fullName evidence="2">Uncharacterized protein</fullName>
    </submittedName>
</protein>
<evidence type="ECO:0000256" key="1">
    <source>
        <dbReference type="SAM" id="MobiDB-lite"/>
    </source>
</evidence>
<gene>
    <name evidence="2" type="ORF">NQ314_003415</name>
</gene>
<keyword evidence="3" id="KW-1185">Reference proteome</keyword>
<evidence type="ECO:0000313" key="2">
    <source>
        <dbReference type="EMBL" id="KAJ8966648.1"/>
    </source>
</evidence>
<accession>A0AAV8ZPT9</accession>
<evidence type="ECO:0000313" key="3">
    <source>
        <dbReference type="Proteomes" id="UP001162156"/>
    </source>
</evidence>
<reference evidence="2" key="1">
    <citation type="journal article" date="2023" name="Insect Mol. Biol.">
        <title>Genome sequencing provides insights into the evolution of gene families encoding plant cell wall-degrading enzymes in longhorned beetles.</title>
        <authorList>
            <person name="Shin N.R."/>
            <person name="Okamura Y."/>
            <person name="Kirsch R."/>
            <person name="Pauchet Y."/>
        </authorList>
    </citation>
    <scope>NUCLEOTIDE SEQUENCE</scope>
    <source>
        <strain evidence="2">RBIC_L_NR</strain>
    </source>
</reference>
<feature type="region of interest" description="Disordered" evidence="1">
    <location>
        <begin position="15"/>
        <end position="55"/>
    </location>
</feature>
<dbReference type="EMBL" id="JANEYF010000960">
    <property type="protein sequence ID" value="KAJ8966648.1"/>
    <property type="molecule type" value="Genomic_DNA"/>
</dbReference>
<dbReference type="Proteomes" id="UP001162156">
    <property type="component" value="Unassembled WGS sequence"/>
</dbReference>
<proteinExistence type="predicted"/>
<dbReference type="AlphaFoldDB" id="A0AAV8ZPT9"/>
<organism evidence="2 3">
    <name type="scientific">Rhamnusium bicolor</name>
    <dbReference type="NCBI Taxonomy" id="1586634"/>
    <lineage>
        <taxon>Eukaryota</taxon>
        <taxon>Metazoa</taxon>
        <taxon>Ecdysozoa</taxon>
        <taxon>Arthropoda</taxon>
        <taxon>Hexapoda</taxon>
        <taxon>Insecta</taxon>
        <taxon>Pterygota</taxon>
        <taxon>Neoptera</taxon>
        <taxon>Endopterygota</taxon>
        <taxon>Coleoptera</taxon>
        <taxon>Polyphaga</taxon>
        <taxon>Cucujiformia</taxon>
        <taxon>Chrysomeloidea</taxon>
        <taxon>Cerambycidae</taxon>
        <taxon>Lepturinae</taxon>
        <taxon>Rhagiini</taxon>
        <taxon>Rhamnusium</taxon>
    </lineage>
</organism>
<comment type="caution">
    <text evidence="2">The sequence shown here is derived from an EMBL/GenBank/DDBJ whole genome shotgun (WGS) entry which is preliminary data.</text>
</comment>
<sequence length="92" mass="10666">MSYEREKERLLQLWRDVESDEEANGSVSEDEPEDRVSSRSGDSKTDQEVSDEKLELVEEDVPGNDRFLCGKIEKQNGLNIVETWQYDQGKKI</sequence>
<name>A0AAV8ZPT9_9CUCU</name>
<feature type="compositionally biased region" description="Basic and acidic residues" evidence="1">
    <location>
        <begin position="34"/>
        <end position="55"/>
    </location>
</feature>